<evidence type="ECO:0000313" key="1">
    <source>
        <dbReference type="EMBL" id="TXG46430.1"/>
    </source>
</evidence>
<proteinExistence type="predicted"/>
<protein>
    <submittedName>
        <fullName evidence="1">Uncharacterized protein</fullName>
    </submittedName>
</protein>
<sequence length="75" mass="8341">MSPFKLLQLLGWSRPWTSDPVQQHGFYELILNKAKGKSGPVMLDSLNFHVVMLGKLSRGIGMKRTSISSPLLDEG</sequence>
<evidence type="ECO:0000313" key="2">
    <source>
        <dbReference type="Proteomes" id="UP000323000"/>
    </source>
</evidence>
<dbReference type="AlphaFoldDB" id="A0A5C7GPE3"/>
<organism evidence="1 2">
    <name type="scientific">Acer yangbiense</name>
    <dbReference type="NCBI Taxonomy" id="1000413"/>
    <lineage>
        <taxon>Eukaryota</taxon>
        <taxon>Viridiplantae</taxon>
        <taxon>Streptophyta</taxon>
        <taxon>Embryophyta</taxon>
        <taxon>Tracheophyta</taxon>
        <taxon>Spermatophyta</taxon>
        <taxon>Magnoliopsida</taxon>
        <taxon>eudicotyledons</taxon>
        <taxon>Gunneridae</taxon>
        <taxon>Pentapetalae</taxon>
        <taxon>rosids</taxon>
        <taxon>malvids</taxon>
        <taxon>Sapindales</taxon>
        <taxon>Sapindaceae</taxon>
        <taxon>Hippocastanoideae</taxon>
        <taxon>Acereae</taxon>
        <taxon>Acer</taxon>
    </lineage>
</organism>
<dbReference type="Proteomes" id="UP000323000">
    <property type="component" value="Unassembled WGS sequence"/>
</dbReference>
<reference evidence="2" key="1">
    <citation type="journal article" date="2019" name="Gigascience">
        <title>De novo genome assembly of the endangered Acer yangbiense, a plant species with extremely small populations endemic to Yunnan Province, China.</title>
        <authorList>
            <person name="Yang J."/>
            <person name="Wariss H.M."/>
            <person name="Tao L."/>
            <person name="Zhang R."/>
            <person name="Yun Q."/>
            <person name="Hollingsworth P."/>
            <person name="Dao Z."/>
            <person name="Luo G."/>
            <person name="Guo H."/>
            <person name="Ma Y."/>
            <person name="Sun W."/>
        </authorList>
    </citation>
    <scope>NUCLEOTIDE SEQUENCE [LARGE SCALE GENOMIC DNA]</scope>
    <source>
        <strain evidence="2">cv. Malutang</strain>
    </source>
</reference>
<comment type="caution">
    <text evidence="1">The sequence shown here is derived from an EMBL/GenBank/DDBJ whole genome shotgun (WGS) entry which is preliminary data.</text>
</comment>
<accession>A0A5C7GPE3</accession>
<gene>
    <name evidence="1" type="ORF">EZV62_028066</name>
</gene>
<dbReference type="EMBL" id="VAHF01000142">
    <property type="protein sequence ID" value="TXG46430.1"/>
    <property type="molecule type" value="Genomic_DNA"/>
</dbReference>
<name>A0A5C7GPE3_9ROSI</name>
<keyword evidence="2" id="KW-1185">Reference proteome</keyword>